<keyword evidence="3" id="KW-1185">Reference proteome</keyword>
<dbReference type="InterPro" id="IPR016024">
    <property type="entry name" value="ARM-type_fold"/>
</dbReference>
<gene>
    <name evidence="2" type="ORF">GCM10007415_35330</name>
</gene>
<feature type="transmembrane region" description="Helical" evidence="1">
    <location>
        <begin position="12"/>
        <end position="40"/>
    </location>
</feature>
<sequence>MVEWLLPYYKDIGGLPVVVQIALVFILLAICFTLLAYFSILRGRYRGYVRAKRQNRLNPIIDGLIVEHIVMNEALNKAKAAEHESVAMHFQLPELEPKWARQLLIDRIIDFRKNIRGTVGEALRTLYLDLELDRDTQRKLKSGSWNKKVQALNEYVSMGVPVADVTLLPLTNSRNRELRSAARHAYIKLSRNEPFKFFDVVSDNLLMWDQVELFRIITTTEKIVIPNFARWITYSTNKSVVSFCLKLVVHFNQTAAIPAIIKLLGTKDHYLRADAISALGKLEVNEVEHDLVEMYNNQPLNCQIEILKALGRLKGKAHLDFVKKEFLHASDFEVRKNAARAIVNMYPSGSPVVEELLVSATEENQLILRHCMNPLIKH</sequence>
<dbReference type="SUPFAM" id="SSF48371">
    <property type="entry name" value="ARM repeat"/>
    <property type="match status" value="1"/>
</dbReference>
<keyword evidence="1" id="KW-1133">Transmembrane helix</keyword>
<accession>A0A917HXN9</accession>
<dbReference type="Gene3D" id="1.25.10.10">
    <property type="entry name" value="Leucine-rich Repeat Variant"/>
    <property type="match status" value="1"/>
</dbReference>
<proteinExistence type="predicted"/>
<dbReference type="AlphaFoldDB" id="A0A917HXN9"/>
<dbReference type="EMBL" id="BMER01000004">
    <property type="protein sequence ID" value="GGG96966.1"/>
    <property type="molecule type" value="Genomic_DNA"/>
</dbReference>
<organism evidence="2 3">
    <name type="scientific">Parapedobacter pyrenivorans</name>
    <dbReference type="NCBI Taxonomy" id="1305674"/>
    <lineage>
        <taxon>Bacteria</taxon>
        <taxon>Pseudomonadati</taxon>
        <taxon>Bacteroidota</taxon>
        <taxon>Sphingobacteriia</taxon>
        <taxon>Sphingobacteriales</taxon>
        <taxon>Sphingobacteriaceae</taxon>
        <taxon>Parapedobacter</taxon>
    </lineage>
</organism>
<comment type="caution">
    <text evidence="2">The sequence shown here is derived from an EMBL/GenBank/DDBJ whole genome shotgun (WGS) entry which is preliminary data.</text>
</comment>
<evidence type="ECO:0008006" key="4">
    <source>
        <dbReference type="Google" id="ProtNLM"/>
    </source>
</evidence>
<dbReference type="InterPro" id="IPR011989">
    <property type="entry name" value="ARM-like"/>
</dbReference>
<reference evidence="2" key="2">
    <citation type="submission" date="2020-09" db="EMBL/GenBank/DDBJ databases">
        <authorList>
            <person name="Sun Q."/>
            <person name="Zhou Y."/>
        </authorList>
    </citation>
    <scope>NUCLEOTIDE SEQUENCE</scope>
    <source>
        <strain evidence="2">CGMCC 1.12195</strain>
    </source>
</reference>
<dbReference type="Proteomes" id="UP000660862">
    <property type="component" value="Unassembled WGS sequence"/>
</dbReference>
<evidence type="ECO:0000256" key="1">
    <source>
        <dbReference type="SAM" id="Phobius"/>
    </source>
</evidence>
<reference evidence="2" key="1">
    <citation type="journal article" date="2014" name="Int. J. Syst. Evol. Microbiol.">
        <title>Complete genome sequence of Corynebacterium casei LMG S-19264T (=DSM 44701T), isolated from a smear-ripened cheese.</title>
        <authorList>
            <consortium name="US DOE Joint Genome Institute (JGI-PGF)"/>
            <person name="Walter F."/>
            <person name="Albersmeier A."/>
            <person name="Kalinowski J."/>
            <person name="Ruckert C."/>
        </authorList>
    </citation>
    <scope>NUCLEOTIDE SEQUENCE</scope>
    <source>
        <strain evidence="2">CGMCC 1.12195</strain>
    </source>
</reference>
<protein>
    <recommendedName>
        <fullName evidence="4">HEAT repeat-containing protein</fullName>
    </recommendedName>
</protein>
<evidence type="ECO:0000313" key="3">
    <source>
        <dbReference type="Proteomes" id="UP000660862"/>
    </source>
</evidence>
<name>A0A917HXN9_9SPHI</name>
<keyword evidence="1" id="KW-0812">Transmembrane</keyword>
<evidence type="ECO:0000313" key="2">
    <source>
        <dbReference type="EMBL" id="GGG96966.1"/>
    </source>
</evidence>
<keyword evidence="1" id="KW-0472">Membrane</keyword>
<dbReference type="RefSeq" id="WP_188507409.1">
    <property type="nucleotide sequence ID" value="NZ_BMER01000004.1"/>
</dbReference>